<organism evidence="7 8">
    <name type="scientific">Paenibacillus radicis</name>
    <name type="common">ex Gao et al. 2016</name>
    <dbReference type="NCBI Taxonomy" id="1737354"/>
    <lineage>
        <taxon>Bacteria</taxon>
        <taxon>Bacillati</taxon>
        <taxon>Bacillota</taxon>
        <taxon>Bacilli</taxon>
        <taxon>Bacillales</taxon>
        <taxon>Paenibacillaceae</taxon>
        <taxon>Paenibacillus</taxon>
    </lineage>
</organism>
<evidence type="ECO:0000313" key="7">
    <source>
        <dbReference type="EMBL" id="GGG83679.1"/>
    </source>
</evidence>
<dbReference type="EMBL" id="BMHY01000012">
    <property type="protein sequence ID" value="GGG83679.1"/>
    <property type="molecule type" value="Genomic_DNA"/>
</dbReference>
<gene>
    <name evidence="7" type="primary">cidA</name>
    <name evidence="7" type="ORF">GCM10010918_46720</name>
</gene>
<evidence type="ECO:0000256" key="5">
    <source>
        <dbReference type="ARBA" id="ARBA00023136"/>
    </source>
</evidence>
<comment type="caution">
    <text evidence="7">The sequence shown here is derived from an EMBL/GenBank/DDBJ whole genome shotgun (WGS) entry which is preliminary data.</text>
</comment>
<dbReference type="Pfam" id="PF03788">
    <property type="entry name" value="LrgA"/>
    <property type="match status" value="1"/>
</dbReference>
<evidence type="ECO:0000256" key="4">
    <source>
        <dbReference type="ARBA" id="ARBA00022989"/>
    </source>
</evidence>
<evidence type="ECO:0000256" key="2">
    <source>
        <dbReference type="ARBA" id="ARBA00022475"/>
    </source>
</evidence>
<dbReference type="AlphaFoldDB" id="A0A917M814"/>
<evidence type="ECO:0000256" key="6">
    <source>
        <dbReference type="SAM" id="Phobius"/>
    </source>
</evidence>
<protein>
    <submittedName>
        <fullName evidence="7">Holin-like protein CidA</fullName>
    </submittedName>
</protein>
<feature type="transmembrane region" description="Helical" evidence="6">
    <location>
        <begin position="33"/>
        <end position="49"/>
    </location>
</feature>
<reference evidence="7 8" key="1">
    <citation type="journal article" date="2014" name="Int. J. Syst. Evol. Microbiol.">
        <title>Complete genome sequence of Corynebacterium casei LMG S-19264T (=DSM 44701T), isolated from a smear-ripened cheese.</title>
        <authorList>
            <consortium name="US DOE Joint Genome Institute (JGI-PGF)"/>
            <person name="Walter F."/>
            <person name="Albersmeier A."/>
            <person name="Kalinowski J."/>
            <person name="Ruckert C."/>
        </authorList>
    </citation>
    <scope>NUCLEOTIDE SEQUENCE [LARGE SCALE GENOMIC DNA]</scope>
    <source>
        <strain evidence="7 8">CGMCC 1.15286</strain>
    </source>
</reference>
<dbReference type="NCBIfam" id="NF002460">
    <property type="entry name" value="PRK01658.1"/>
    <property type="match status" value="1"/>
</dbReference>
<keyword evidence="5 6" id="KW-0472">Membrane</keyword>
<feature type="transmembrane region" description="Helical" evidence="6">
    <location>
        <begin position="92"/>
        <end position="112"/>
    </location>
</feature>
<keyword evidence="2" id="KW-1003">Cell membrane</keyword>
<proteinExistence type="predicted"/>
<comment type="subcellular location">
    <subcellularLocation>
        <location evidence="1">Cell membrane</location>
        <topology evidence="1">Multi-pass membrane protein</topology>
    </subcellularLocation>
</comment>
<dbReference type="GO" id="GO:0005886">
    <property type="term" value="C:plasma membrane"/>
    <property type="evidence" value="ECO:0007669"/>
    <property type="project" value="UniProtKB-SubCell"/>
</dbReference>
<keyword evidence="3 6" id="KW-0812">Transmembrane</keyword>
<dbReference type="Proteomes" id="UP000600247">
    <property type="component" value="Unassembled WGS sequence"/>
</dbReference>
<dbReference type="InterPro" id="IPR005538">
    <property type="entry name" value="LrgA/CidA"/>
</dbReference>
<evidence type="ECO:0000256" key="1">
    <source>
        <dbReference type="ARBA" id="ARBA00004651"/>
    </source>
</evidence>
<keyword evidence="8" id="KW-1185">Reference proteome</keyword>
<dbReference type="RefSeq" id="WP_188892045.1">
    <property type="nucleotide sequence ID" value="NZ_BMHY01000012.1"/>
</dbReference>
<accession>A0A917M814</accession>
<sequence length="141" mass="14715">MYRKTLRTIGQVLLLIVISKLSALAVQLLHLPIPGSVAGIAVLFTLLKTKLLRIEWVDAGAAWLLAEMLLFFIPSTVGIVNYKSLIVSSGPVILLAIIGSTVAVMLCAGMIAQRIAPNEAAVAGAVVGGGKREQREGGVAG</sequence>
<keyword evidence="4 6" id="KW-1133">Transmembrane helix</keyword>
<dbReference type="PANTHER" id="PTHR33931">
    <property type="entry name" value="HOLIN-LIKE PROTEIN CIDA-RELATED"/>
    <property type="match status" value="1"/>
</dbReference>
<evidence type="ECO:0000313" key="8">
    <source>
        <dbReference type="Proteomes" id="UP000600247"/>
    </source>
</evidence>
<evidence type="ECO:0000256" key="3">
    <source>
        <dbReference type="ARBA" id="ARBA00022692"/>
    </source>
</evidence>
<name>A0A917M814_9BACL</name>
<dbReference type="PANTHER" id="PTHR33931:SF2">
    <property type="entry name" value="HOLIN-LIKE PROTEIN CIDA"/>
    <property type="match status" value="1"/>
</dbReference>
<feature type="transmembrane region" description="Helical" evidence="6">
    <location>
        <begin position="61"/>
        <end position="80"/>
    </location>
</feature>